<name>A0A4Q4Z2P2_9ACTN</name>
<dbReference type="Proteomes" id="UP000295198">
    <property type="component" value="Unassembled WGS sequence"/>
</dbReference>
<keyword evidence="1" id="KW-1133">Transmembrane helix</keyword>
<comment type="caution">
    <text evidence="2">The sequence shown here is derived from an EMBL/GenBank/DDBJ whole genome shotgun (WGS) entry which is preliminary data.</text>
</comment>
<protein>
    <submittedName>
        <fullName evidence="2">Uncharacterized protein</fullName>
    </submittedName>
</protein>
<dbReference type="EMBL" id="SDKM01000063">
    <property type="protein sequence ID" value="RYP81608.1"/>
    <property type="molecule type" value="Genomic_DNA"/>
</dbReference>
<dbReference type="AlphaFoldDB" id="A0A4Q4Z2P2"/>
<evidence type="ECO:0000313" key="3">
    <source>
        <dbReference type="Proteomes" id="UP000295198"/>
    </source>
</evidence>
<sequence length="61" mass="6257">MSHPLAHRPPRSAAHAVRRALVAAVALTAVCAAAFGAVALLVDHLQLDMSVQPAQTTHPAA</sequence>
<gene>
    <name evidence="2" type="ORF">EKO23_23285</name>
</gene>
<feature type="transmembrane region" description="Helical" evidence="1">
    <location>
        <begin position="21"/>
        <end position="42"/>
    </location>
</feature>
<accession>A0A4Q4Z2P2</accession>
<evidence type="ECO:0000313" key="2">
    <source>
        <dbReference type="EMBL" id="RYP81608.1"/>
    </source>
</evidence>
<proteinExistence type="predicted"/>
<organism evidence="2 3">
    <name type="scientific">Nocardioides guangzhouensis</name>
    <dbReference type="NCBI Taxonomy" id="2497878"/>
    <lineage>
        <taxon>Bacteria</taxon>
        <taxon>Bacillati</taxon>
        <taxon>Actinomycetota</taxon>
        <taxon>Actinomycetes</taxon>
        <taxon>Propionibacteriales</taxon>
        <taxon>Nocardioidaceae</taxon>
        <taxon>Nocardioides</taxon>
    </lineage>
</organism>
<evidence type="ECO:0000256" key="1">
    <source>
        <dbReference type="SAM" id="Phobius"/>
    </source>
</evidence>
<reference evidence="2 3" key="1">
    <citation type="submission" date="2019-01" db="EMBL/GenBank/DDBJ databases">
        <title>Nocardioides guangzhouensis sp. nov., an actinobacterium isolated from soil.</title>
        <authorList>
            <person name="Fu Y."/>
            <person name="Cai Y."/>
            <person name="Lin Z."/>
            <person name="Chen P."/>
        </authorList>
    </citation>
    <scope>NUCLEOTIDE SEQUENCE [LARGE SCALE GENOMIC DNA]</scope>
    <source>
        <strain evidence="2 3">130</strain>
    </source>
</reference>
<keyword evidence="3" id="KW-1185">Reference proteome</keyword>
<dbReference type="RefSeq" id="WP_134720878.1">
    <property type="nucleotide sequence ID" value="NZ_SDKM01000063.1"/>
</dbReference>
<keyword evidence="1" id="KW-0812">Transmembrane</keyword>
<keyword evidence="1" id="KW-0472">Membrane</keyword>